<protein>
    <submittedName>
        <fullName evidence="1">Uncharacterized protein</fullName>
    </submittedName>
</protein>
<sequence length="61" mass="6096">MRAELRPFGPAFGALAASGSTPEVEGTLHGSVNGCLPYVWAIWGSTAAAAVLGVLKPGATL</sequence>
<evidence type="ECO:0000313" key="2">
    <source>
        <dbReference type="Proteomes" id="UP001596058"/>
    </source>
</evidence>
<keyword evidence="2" id="KW-1185">Reference proteome</keyword>
<comment type="caution">
    <text evidence="1">The sequence shown here is derived from an EMBL/GenBank/DDBJ whole genome shotgun (WGS) entry which is preliminary data.</text>
</comment>
<evidence type="ECO:0000313" key="1">
    <source>
        <dbReference type="EMBL" id="MFC5835235.1"/>
    </source>
</evidence>
<dbReference type="EMBL" id="JBHSPA010000119">
    <property type="protein sequence ID" value="MFC5835235.1"/>
    <property type="molecule type" value="Genomic_DNA"/>
</dbReference>
<accession>A0ABW1DAY7</accession>
<dbReference type="Proteomes" id="UP001596058">
    <property type="component" value="Unassembled WGS sequence"/>
</dbReference>
<proteinExistence type="predicted"/>
<name>A0ABW1DAY7_9ACTN</name>
<organism evidence="1 2">
    <name type="scientific">Nonomuraea insulae</name>
    <dbReference type="NCBI Taxonomy" id="1616787"/>
    <lineage>
        <taxon>Bacteria</taxon>
        <taxon>Bacillati</taxon>
        <taxon>Actinomycetota</taxon>
        <taxon>Actinomycetes</taxon>
        <taxon>Streptosporangiales</taxon>
        <taxon>Streptosporangiaceae</taxon>
        <taxon>Nonomuraea</taxon>
    </lineage>
</organism>
<reference evidence="2" key="1">
    <citation type="journal article" date="2019" name="Int. J. Syst. Evol. Microbiol.">
        <title>The Global Catalogue of Microorganisms (GCM) 10K type strain sequencing project: providing services to taxonomists for standard genome sequencing and annotation.</title>
        <authorList>
            <consortium name="The Broad Institute Genomics Platform"/>
            <consortium name="The Broad Institute Genome Sequencing Center for Infectious Disease"/>
            <person name="Wu L."/>
            <person name="Ma J."/>
        </authorList>
    </citation>
    <scope>NUCLEOTIDE SEQUENCE [LARGE SCALE GENOMIC DNA]</scope>
    <source>
        <strain evidence="2">CCUG 53903</strain>
    </source>
</reference>
<gene>
    <name evidence="1" type="ORF">ACFPZ3_66375</name>
</gene>
<dbReference type="RefSeq" id="WP_379524646.1">
    <property type="nucleotide sequence ID" value="NZ_JBHSPA010000119.1"/>
</dbReference>